<dbReference type="PANTHER" id="PTHR22602">
    <property type="entry name" value="TRANSFERASE CAF17, MITOCHONDRIAL-RELATED"/>
    <property type="match status" value="1"/>
</dbReference>
<dbReference type="RefSeq" id="WP_171187935.1">
    <property type="nucleotide sequence ID" value="NZ_WTPX01000092.1"/>
</dbReference>
<evidence type="ECO:0000256" key="1">
    <source>
        <dbReference type="ARBA" id="ARBA00022946"/>
    </source>
</evidence>
<accession>A0ABX1VGW2</accession>
<dbReference type="NCBIfam" id="TIGR03317">
    <property type="entry name" value="ygfZ_signature"/>
    <property type="match status" value="1"/>
</dbReference>
<dbReference type="Pfam" id="PF25455">
    <property type="entry name" value="Beta-barrel_CAF17_C"/>
    <property type="match status" value="1"/>
</dbReference>
<evidence type="ECO:0000313" key="4">
    <source>
        <dbReference type="Proteomes" id="UP000609651"/>
    </source>
</evidence>
<proteinExistence type="predicted"/>
<name>A0ABX1VGW2_9PLAN</name>
<organism evidence="3 4">
    <name type="scientific">Alienimonas chondri</name>
    <dbReference type="NCBI Taxonomy" id="2681879"/>
    <lineage>
        <taxon>Bacteria</taxon>
        <taxon>Pseudomonadati</taxon>
        <taxon>Planctomycetota</taxon>
        <taxon>Planctomycetia</taxon>
        <taxon>Planctomycetales</taxon>
        <taxon>Planctomycetaceae</taxon>
        <taxon>Alienimonas</taxon>
    </lineage>
</organism>
<sequence>MPHSYDLTGWTRLSATGADAAKFLQNFCTNDLLKTLASDAAGCEAFFTSEKARVLGHGWLLRGENDAVEFVGTPGQGPGLIAHLSKYALMEDVEFADRTGEPLWFQTSPDAETADGWPPEDPLDRGTFHLSDVPGDATPLSEAARIAAKLPLIGTDLTDANLCMEADRPWAISYTKGCYLGQEPVARVRALGRVNKLLRGFRLAPGSPSVAGGAVLTADDADVGVVTSAAGDAALGIVKRKWAEPGTSVAVDGAAATVF</sequence>
<gene>
    <name evidence="3" type="ORF">LzC2_27810</name>
</gene>
<evidence type="ECO:0000313" key="3">
    <source>
        <dbReference type="EMBL" id="NNJ26691.1"/>
    </source>
</evidence>
<dbReference type="InterPro" id="IPR045179">
    <property type="entry name" value="YgfZ/GcvT"/>
</dbReference>
<dbReference type="SUPFAM" id="SSF101790">
    <property type="entry name" value="Aminomethyltransferase beta-barrel domain"/>
    <property type="match status" value="1"/>
</dbReference>
<protein>
    <recommendedName>
        <fullName evidence="2">CAF17 C-terminal domain-containing protein</fullName>
    </recommendedName>
</protein>
<comment type="caution">
    <text evidence="3">The sequence shown here is derived from an EMBL/GenBank/DDBJ whole genome shotgun (WGS) entry which is preliminary data.</text>
</comment>
<keyword evidence="1" id="KW-0809">Transit peptide</keyword>
<keyword evidence="4" id="KW-1185">Reference proteome</keyword>
<dbReference type="PIRSF" id="PIRSF006487">
    <property type="entry name" value="GcvT"/>
    <property type="match status" value="1"/>
</dbReference>
<dbReference type="InterPro" id="IPR027266">
    <property type="entry name" value="TrmE/GcvT-like"/>
</dbReference>
<evidence type="ECO:0000259" key="2">
    <source>
        <dbReference type="Pfam" id="PF25455"/>
    </source>
</evidence>
<dbReference type="InterPro" id="IPR029043">
    <property type="entry name" value="GcvT/YgfZ_C"/>
</dbReference>
<reference evidence="3 4" key="1">
    <citation type="journal article" date="2020" name="Syst. Appl. Microbiol.">
        <title>Alienimonas chondri sp. nov., a novel planctomycete isolated from the biofilm of the red alga Chondrus crispus.</title>
        <authorList>
            <person name="Vitorino I."/>
            <person name="Albuquerque L."/>
            <person name="Wiegand S."/>
            <person name="Kallscheuer N."/>
            <person name="da Costa M.S."/>
            <person name="Lobo-da-Cunha A."/>
            <person name="Jogler C."/>
            <person name="Lage O.M."/>
        </authorList>
    </citation>
    <scope>NUCLEOTIDE SEQUENCE [LARGE SCALE GENOMIC DNA]</scope>
    <source>
        <strain evidence="3 4">LzC2</strain>
    </source>
</reference>
<feature type="domain" description="CAF17 C-terminal" evidence="2">
    <location>
        <begin position="208"/>
        <end position="258"/>
    </location>
</feature>
<dbReference type="Proteomes" id="UP000609651">
    <property type="component" value="Unassembled WGS sequence"/>
</dbReference>
<dbReference type="EMBL" id="WTPX01000092">
    <property type="protein sequence ID" value="NNJ26691.1"/>
    <property type="molecule type" value="Genomic_DNA"/>
</dbReference>
<dbReference type="InterPro" id="IPR057460">
    <property type="entry name" value="CAF17_C"/>
</dbReference>
<dbReference type="SUPFAM" id="SSF103025">
    <property type="entry name" value="Folate-binding domain"/>
    <property type="match status" value="1"/>
</dbReference>
<dbReference type="PANTHER" id="PTHR22602:SF0">
    <property type="entry name" value="TRANSFERASE CAF17, MITOCHONDRIAL-RELATED"/>
    <property type="match status" value="1"/>
</dbReference>
<dbReference type="Gene3D" id="3.30.1360.120">
    <property type="entry name" value="Probable tRNA modification gtpase trme, domain 1"/>
    <property type="match status" value="2"/>
</dbReference>
<dbReference type="InterPro" id="IPR017703">
    <property type="entry name" value="YgfZ/GCV_T_CS"/>
</dbReference>